<protein>
    <submittedName>
        <fullName evidence="1">Uncharacterized protein</fullName>
    </submittedName>
</protein>
<sequence length="150" mass="16863">MNATPSKESPEYQALLRLHPDYAYREKLIRMCAGSSSSPLSYKDGVVEIEIRLGKKLLRDDPRRENLIRSILQPWMAAVPEARLFRAHIYQMSGGGGGFLASPSRLKGTDGKPDRKAIRALARNLCLTMNVKPQVEKVEEREWLPGALSE</sequence>
<dbReference type="RefSeq" id="WP_309490359.1">
    <property type="nucleotide sequence ID" value="NZ_JAENIG010000008.1"/>
</dbReference>
<dbReference type="Proteomes" id="UP000634206">
    <property type="component" value="Unassembled WGS sequence"/>
</dbReference>
<comment type="caution">
    <text evidence="1">The sequence shown here is derived from an EMBL/GenBank/DDBJ whole genome shotgun (WGS) entry which is preliminary data.</text>
</comment>
<evidence type="ECO:0000313" key="2">
    <source>
        <dbReference type="Proteomes" id="UP000634206"/>
    </source>
</evidence>
<evidence type="ECO:0000313" key="1">
    <source>
        <dbReference type="EMBL" id="MBK1855746.1"/>
    </source>
</evidence>
<dbReference type="EMBL" id="JAENIG010000008">
    <property type="protein sequence ID" value="MBK1855746.1"/>
    <property type="molecule type" value="Genomic_DNA"/>
</dbReference>
<gene>
    <name evidence="1" type="ORF">JIN83_12295</name>
</gene>
<organism evidence="1 2">
    <name type="scientific">Oceaniferula flava</name>
    <dbReference type="NCBI Taxonomy" id="2800421"/>
    <lineage>
        <taxon>Bacteria</taxon>
        <taxon>Pseudomonadati</taxon>
        <taxon>Verrucomicrobiota</taxon>
        <taxon>Verrucomicrobiia</taxon>
        <taxon>Verrucomicrobiales</taxon>
        <taxon>Verrucomicrobiaceae</taxon>
        <taxon>Oceaniferula</taxon>
    </lineage>
</organism>
<proteinExistence type="predicted"/>
<keyword evidence="2" id="KW-1185">Reference proteome</keyword>
<reference evidence="1" key="1">
    <citation type="submission" date="2021-01" db="EMBL/GenBank/DDBJ databases">
        <title>Modified the classification status of verrucomicrobia.</title>
        <authorList>
            <person name="Feng X."/>
        </authorList>
    </citation>
    <scope>NUCLEOTIDE SEQUENCE</scope>
    <source>
        <strain evidence="1">5K15</strain>
    </source>
</reference>
<accession>A0AAE2VD59</accession>
<name>A0AAE2VD59_9BACT</name>
<dbReference type="AlphaFoldDB" id="A0AAE2VD59"/>